<organism evidence="1 2">
    <name type="scientific">Russula earlei</name>
    <dbReference type="NCBI Taxonomy" id="71964"/>
    <lineage>
        <taxon>Eukaryota</taxon>
        <taxon>Fungi</taxon>
        <taxon>Dikarya</taxon>
        <taxon>Basidiomycota</taxon>
        <taxon>Agaricomycotina</taxon>
        <taxon>Agaricomycetes</taxon>
        <taxon>Russulales</taxon>
        <taxon>Russulaceae</taxon>
        <taxon>Russula</taxon>
    </lineage>
</organism>
<proteinExistence type="predicted"/>
<evidence type="ECO:0000313" key="1">
    <source>
        <dbReference type="EMBL" id="KAI9449433.1"/>
    </source>
</evidence>
<evidence type="ECO:0000313" key="2">
    <source>
        <dbReference type="Proteomes" id="UP001207468"/>
    </source>
</evidence>
<sequence>MAMILTLSFVNGFQQTVSEKVFSFWGHIRVQHLEASKALVAEETPITKNDTVVAIIQQQKGIQHIQAFATKSAVLEKDKEIEGVLFKGIEATYDSTQLKPYIVQGRWPSFTNNLYSKEILVSQPIAKSLQLQANDTVNIYFISPENRSYRKLVVAGIYKTGIEEYDKLFAIGDIRLVQRLNDWQPDQIGGYEIFLDNYHQMDTINSQLYNALPAAWMSRTIKEVYPNIFDWLNIQDVNRNVIFIVMAIVAVINLVTCLLILVLERTKMVGLLKAVGTDNWMIRQIFLYYACVITCAGIGIGLIGGVGICLLQQHTHFITLDESSYYVAYAPVAIIWWQVVAVCAGTAVVCFLSLLIPTLLIKNIEPVKAIQFK</sequence>
<protein>
    <submittedName>
        <fullName evidence="1">FtsX-like permease family-domain-containing protein</fullName>
    </submittedName>
</protein>
<accession>A0ACC0TUG6</accession>
<name>A0ACC0TUG6_9AGAM</name>
<gene>
    <name evidence="1" type="ORF">F5148DRAFT_1291556</name>
</gene>
<keyword evidence="2" id="KW-1185">Reference proteome</keyword>
<comment type="caution">
    <text evidence="1">The sequence shown here is derived from an EMBL/GenBank/DDBJ whole genome shotgun (WGS) entry which is preliminary data.</text>
</comment>
<reference evidence="1" key="1">
    <citation type="submission" date="2021-03" db="EMBL/GenBank/DDBJ databases">
        <title>Evolutionary priming and transition to the ectomycorrhizal habit in an iconic lineage of mushroom-forming fungi: is preadaptation a requirement?</title>
        <authorList>
            <consortium name="DOE Joint Genome Institute"/>
            <person name="Looney B.P."/>
            <person name="Miyauchi S."/>
            <person name="Morin E."/>
            <person name="Drula E."/>
            <person name="Courty P.E."/>
            <person name="Chicoki N."/>
            <person name="Fauchery L."/>
            <person name="Kohler A."/>
            <person name="Kuo A."/>
            <person name="LaButti K."/>
            <person name="Pangilinan J."/>
            <person name="Lipzen A."/>
            <person name="Riley R."/>
            <person name="Andreopoulos W."/>
            <person name="He G."/>
            <person name="Johnson J."/>
            <person name="Barry K.W."/>
            <person name="Grigoriev I.V."/>
            <person name="Nagy L."/>
            <person name="Hibbett D."/>
            <person name="Henrissat B."/>
            <person name="Matheny P.B."/>
            <person name="Labbe J."/>
            <person name="Martin A.F."/>
        </authorList>
    </citation>
    <scope>NUCLEOTIDE SEQUENCE</scope>
    <source>
        <strain evidence="1">BPL698</strain>
    </source>
</reference>
<dbReference type="Proteomes" id="UP001207468">
    <property type="component" value="Unassembled WGS sequence"/>
</dbReference>
<dbReference type="EMBL" id="JAGFNK010000502">
    <property type="protein sequence ID" value="KAI9449433.1"/>
    <property type="molecule type" value="Genomic_DNA"/>
</dbReference>